<dbReference type="FunFam" id="1.10.1740.10:FF:000002">
    <property type="entry name" value="RNA polymerase sigma factor FliA"/>
    <property type="match status" value="1"/>
</dbReference>
<proteinExistence type="predicted"/>
<dbReference type="PANTHER" id="PTHR30385">
    <property type="entry name" value="SIGMA FACTOR F FLAGELLAR"/>
    <property type="match status" value="1"/>
</dbReference>
<dbReference type="InterPro" id="IPR013325">
    <property type="entry name" value="RNA_pol_sigma_r2"/>
</dbReference>
<gene>
    <name evidence="6" type="ORF">ZBT109_1578</name>
</gene>
<sequence length="244" mass="27480">MSSSIGTADIYTASGRRERAGLISQYLPMVRRQALALQVRLPASVEVDDLIQAGIVGLIDAYDRFDATQGASFSTYASQRVHGAMIDELRSRDWLPRSVRRSYRRVEQAMRSLEQILGRSPSEREVADHLEMSINEYRKLMGDANDGLFSSYQEESDDETLASAIDPDLSPYDTPEQAATESATKQRLMEMIGQLPEREQMLLALYYQEELNLKEIGAVMGISESRVSQLHSQAVARLRVKLSW</sequence>
<protein>
    <submittedName>
        <fullName evidence="6">Sigma 28</fullName>
    </submittedName>
</protein>
<dbReference type="AlphaFoldDB" id="A0A348HFD3"/>
<keyword evidence="7" id="KW-1185">Reference proteome</keyword>
<evidence type="ECO:0000256" key="1">
    <source>
        <dbReference type="ARBA" id="ARBA00023015"/>
    </source>
</evidence>
<dbReference type="PIRSF" id="PIRSF000770">
    <property type="entry name" value="RNA_pol_sigma-SigE/K"/>
    <property type="match status" value="1"/>
</dbReference>
<evidence type="ECO:0000313" key="6">
    <source>
        <dbReference type="EMBL" id="BBG30335.1"/>
    </source>
</evidence>
<dbReference type="GO" id="GO:0003899">
    <property type="term" value="F:DNA-directed RNA polymerase activity"/>
    <property type="evidence" value="ECO:0007669"/>
    <property type="project" value="InterPro"/>
</dbReference>
<dbReference type="CDD" id="cd06171">
    <property type="entry name" value="Sigma70_r4"/>
    <property type="match status" value="1"/>
</dbReference>
<evidence type="ECO:0000259" key="5">
    <source>
        <dbReference type="PROSITE" id="PS00716"/>
    </source>
</evidence>
<dbReference type="InterPro" id="IPR000943">
    <property type="entry name" value="RNA_pol_sigma70"/>
</dbReference>
<reference evidence="6 7" key="1">
    <citation type="submission" date="2018-09" db="EMBL/GenBank/DDBJ databases">
        <title>Zymobacter palmae IAM14233 (=T109) whole genome analysis.</title>
        <authorList>
            <person name="Yanase H."/>
        </authorList>
    </citation>
    <scope>NUCLEOTIDE SEQUENCE [LARGE SCALE GENOMIC DNA]</scope>
    <source>
        <strain evidence="6 7">IAM14233</strain>
    </source>
</reference>
<evidence type="ECO:0000256" key="3">
    <source>
        <dbReference type="ARBA" id="ARBA00023125"/>
    </source>
</evidence>
<dbReference type="InterPro" id="IPR012845">
    <property type="entry name" value="RNA_pol_sigma_FliA_WhiG"/>
</dbReference>
<dbReference type="EMBL" id="AP018933">
    <property type="protein sequence ID" value="BBG30335.1"/>
    <property type="molecule type" value="Genomic_DNA"/>
</dbReference>
<feature type="domain" description="RNA polymerase sigma-70" evidence="5">
    <location>
        <begin position="212"/>
        <end position="238"/>
    </location>
</feature>
<dbReference type="Proteomes" id="UP000267342">
    <property type="component" value="Chromosome"/>
</dbReference>
<dbReference type="GO" id="GO:0006352">
    <property type="term" value="P:DNA-templated transcription initiation"/>
    <property type="evidence" value="ECO:0007669"/>
    <property type="project" value="InterPro"/>
</dbReference>
<dbReference type="Gene3D" id="1.10.1740.10">
    <property type="match status" value="1"/>
</dbReference>
<evidence type="ECO:0000256" key="2">
    <source>
        <dbReference type="ARBA" id="ARBA00023082"/>
    </source>
</evidence>
<dbReference type="Pfam" id="PF04539">
    <property type="entry name" value="Sigma70_r3"/>
    <property type="match status" value="1"/>
</dbReference>
<dbReference type="InterPro" id="IPR007624">
    <property type="entry name" value="RNA_pol_sigma70_r3"/>
</dbReference>
<evidence type="ECO:0000313" key="7">
    <source>
        <dbReference type="Proteomes" id="UP000267342"/>
    </source>
</evidence>
<evidence type="ECO:0000256" key="4">
    <source>
        <dbReference type="ARBA" id="ARBA00023163"/>
    </source>
</evidence>
<name>A0A348HFD3_9GAMM</name>
<dbReference type="SUPFAM" id="SSF88659">
    <property type="entry name" value="Sigma3 and sigma4 domains of RNA polymerase sigma factors"/>
    <property type="match status" value="2"/>
</dbReference>
<dbReference type="NCBIfam" id="TIGR02937">
    <property type="entry name" value="sigma70-ECF"/>
    <property type="match status" value="1"/>
</dbReference>
<dbReference type="InterPro" id="IPR014284">
    <property type="entry name" value="RNA_pol_sigma-70_dom"/>
</dbReference>
<keyword evidence="1" id="KW-0805">Transcription regulation</keyword>
<dbReference type="PROSITE" id="PS00716">
    <property type="entry name" value="SIGMA70_2"/>
    <property type="match status" value="1"/>
</dbReference>
<organism evidence="6 7">
    <name type="scientific">Zymobacter palmae</name>
    <dbReference type="NCBI Taxonomy" id="33074"/>
    <lineage>
        <taxon>Bacteria</taxon>
        <taxon>Pseudomonadati</taxon>
        <taxon>Pseudomonadota</taxon>
        <taxon>Gammaproteobacteria</taxon>
        <taxon>Oceanospirillales</taxon>
        <taxon>Halomonadaceae</taxon>
        <taxon>Zymobacter group</taxon>
        <taxon>Zymobacter</taxon>
    </lineage>
</organism>
<keyword evidence="4" id="KW-0804">Transcription</keyword>
<dbReference type="SUPFAM" id="SSF88946">
    <property type="entry name" value="Sigma2 domain of RNA polymerase sigma factors"/>
    <property type="match status" value="1"/>
</dbReference>
<dbReference type="Gene3D" id="1.20.140.160">
    <property type="match status" value="1"/>
</dbReference>
<dbReference type="Pfam" id="PF04542">
    <property type="entry name" value="Sigma70_r2"/>
    <property type="match status" value="1"/>
</dbReference>
<dbReference type="PANTHER" id="PTHR30385:SF7">
    <property type="entry name" value="RNA POLYMERASE SIGMA FACTOR FLIA"/>
    <property type="match status" value="1"/>
</dbReference>
<dbReference type="PRINTS" id="PR00046">
    <property type="entry name" value="SIGMA70FCT"/>
</dbReference>
<accession>A0A348HFD3</accession>
<dbReference type="STRING" id="1123510.GCA_000620025_02519"/>
<dbReference type="NCBIfam" id="NF005413">
    <property type="entry name" value="PRK06986.1"/>
    <property type="match status" value="1"/>
</dbReference>
<keyword evidence="3" id="KW-0238">DNA-binding</keyword>
<dbReference type="NCBIfam" id="TIGR02479">
    <property type="entry name" value="FliA_WhiG"/>
    <property type="match status" value="1"/>
</dbReference>
<dbReference type="KEGG" id="zpl:ZBT109_1578"/>
<dbReference type="InterPro" id="IPR007630">
    <property type="entry name" value="RNA_pol_sigma70_r4"/>
</dbReference>
<keyword evidence="2" id="KW-0731">Sigma factor</keyword>
<dbReference type="InterPro" id="IPR007627">
    <property type="entry name" value="RNA_pol_sigma70_r2"/>
</dbReference>
<dbReference type="GO" id="GO:0016987">
    <property type="term" value="F:sigma factor activity"/>
    <property type="evidence" value="ECO:0007669"/>
    <property type="project" value="UniProtKB-KW"/>
</dbReference>
<dbReference type="GO" id="GO:0003677">
    <property type="term" value="F:DNA binding"/>
    <property type="evidence" value="ECO:0007669"/>
    <property type="project" value="UniProtKB-KW"/>
</dbReference>
<dbReference type="InterPro" id="IPR013324">
    <property type="entry name" value="RNA_pol_sigma_r3/r4-like"/>
</dbReference>
<dbReference type="Pfam" id="PF04545">
    <property type="entry name" value="Sigma70_r4"/>
    <property type="match status" value="1"/>
</dbReference>